<dbReference type="EMBL" id="LATX01001135">
    <property type="protein sequence ID" value="KTB43588.1"/>
    <property type="molecule type" value="Genomic_DNA"/>
</dbReference>
<organism evidence="1 2">
    <name type="scientific">Moniliophthora roreri</name>
    <name type="common">Frosty pod rot fungus</name>
    <name type="synonym">Monilia roreri</name>
    <dbReference type="NCBI Taxonomy" id="221103"/>
    <lineage>
        <taxon>Eukaryota</taxon>
        <taxon>Fungi</taxon>
        <taxon>Dikarya</taxon>
        <taxon>Basidiomycota</taxon>
        <taxon>Agaricomycotina</taxon>
        <taxon>Agaricomycetes</taxon>
        <taxon>Agaricomycetidae</taxon>
        <taxon>Agaricales</taxon>
        <taxon>Marasmiineae</taxon>
        <taxon>Marasmiaceae</taxon>
        <taxon>Moniliophthora</taxon>
    </lineage>
</organism>
<accession>A0A0W0G4T0</accession>
<comment type="caution">
    <text evidence="1">The sequence shown here is derived from an EMBL/GenBank/DDBJ whole genome shotgun (WGS) entry which is preliminary data.</text>
</comment>
<name>A0A0W0G4T0_MONRR</name>
<evidence type="ECO:0000313" key="1">
    <source>
        <dbReference type="EMBL" id="KTB43588.1"/>
    </source>
</evidence>
<evidence type="ECO:0000313" key="2">
    <source>
        <dbReference type="Proteomes" id="UP000054988"/>
    </source>
</evidence>
<proteinExistence type="predicted"/>
<reference evidence="1 2" key="1">
    <citation type="submission" date="2015-12" db="EMBL/GenBank/DDBJ databases">
        <title>Draft genome sequence of Moniliophthora roreri, the causal agent of frosty pod rot of cacao.</title>
        <authorList>
            <person name="Aime M.C."/>
            <person name="Diaz-Valderrama J.R."/>
            <person name="Kijpornyongpan T."/>
            <person name="Phillips-Mora W."/>
        </authorList>
    </citation>
    <scope>NUCLEOTIDE SEQUENCE [LARGE SCALE GENOMIC DNA]</scope>
    <source>
        <strain evidence="1 2">MCA 2952</strain>
    </source>
</reference>
<protein>
    <submittedName>
        <fullName evidence="1">Uncharacterized protein</fullName>
    </submittedName>
</protein>
<sequence length="238" mass="25992">MLDIMNFNLKSQLSGLIILHDPVSIGPGGNVIVFNAQVDMSPDQPDANNLIKGCVQYWNGKTRYQFSEVGQYFVQMKIAQTPEKGVMFKDGQDTVEISSSDFDFVGDILMLANADNVEDTFLPVVDICRIATKIDKRNTTFNLESSQYLQLGCQKFIFPAHAVIPDSPKFKDSASKEHMLPPSKSTYTSISGFLTCVITKPVKSGVVGPVQAFCIDVDSSANMGRPPANNPSAKETPG</sequence>
<dbReference type="Proteomes" id="UP000054988">
    <property type="component" value="Unassembled WGS sequence"/>
</dbReference>
<gene>
    <name evidence="1" type="ORF">WG66_3837</name>
</gene>
<dbReference type="AlphaFoldDB" id="A0A0W0G4T0"/>
<dbReference type="eggNOG" id="ENOG502T2D1">
    <property type="taxonomic scope" value="Eukaryota"/>
</dbReference>